<dbReference type="PROSITE" id="PS50016">
    <property type="entry name" value="ZF_PHD_2"/>
    <property type="match status" value="1"/>
</dbReference>
<dbReference type="PROSITE" id="PS01359">
    <property type="entry name" value="ZF_PHD_1"/>
    <property type="match status" value="1"/>
</dbReference>
<sequence>MVKRSTTQFNAGDGSGGWSLFAQHYTTLDRDKHLTATAHTVAALRQLMRAQFRMTTLSDALLEPLPTRLLSAQLKADHMSCRSAATVIIEALPGLGHVQPARQAGMSKAPTKHLGPVARRGGPQSQPGCLVCLMGGSLVPGALRGGAAAGQQRELPVAAGCSGGSSVSFFFLACRKPKRRWSLEEREAYAAAQPHERAGLWPTEPVLLAAWGEVQCFPPTHGHGELSLLAYEVREVRARLTRHRGAETALPHSVPLAPAAWPDGLGAGSKLARLEQQWEDQRPKLGAARFAQEPPEQPAWLQPRLAGQAGAQAAERDARAQRRAHQGGGGEGAAALEGARGAAGDAAAAEVLTDNGREFEGEFAEQLERCFIGHRHTSPGHPQADGAAERVVQVLKDVLRKACYEAAEASAWELAIPDLLLGYRCSPQKSTRYSPYELLYGGITPIIPPAVRERLLEPIDFEDPAAALVSVQQRASWVRQAYPAAAGNLLIDKGTRPGGVPHTLRYSAIRTGRYLAKPTTFAPGDYVYVRRGNVTDTLQFSQHDIVLRVETVGLLGVAVLLGRDGARMRRRVEQLRPCHLDIDPALSPHLFRPQRDLQCELCGSPHQAAKMLLCDGCNTGWHTHCLRLSGVPVGQWLCPRCVELDSEAAAGAAAPSLQAAAQAAAAAVIVPVPALRSSSAAGRAALSAVAAPRRQRRQAAAVAGRNEELGRLLFPQAATRRRDEVAAALQGRRVLRVSAGVRGAAAARQSGMLEYLGALARPRYFVARWDDGTEEELTLARAQVLLAEEVGGV</sequence>
<dbReference type="InterPro" id="IPR012337">
    <property type="entry name" value="RNaseH-like_sf"/>
</dbReference>
<dbReference type="Gene3D" id="3.30.40.10">
    <property type="entry name" value="Zinc/RING finger domain, C3HC4 (zinc finger)"/>
    <property type="match status" value="1"/>
</dbReference>
<name>A0A2J8ACJ8_9CHLO</name>
<feature type="region of interest" description="Disordered" evidence="5">
    <location>
        <begin position="306"/>
        <end position="338"/>
    </location>
</feature>
<dbReference type="GO" id="GO:0003676">
    <property type="term" value="F:nucleic acid binding"/>
    <property type="evidence" value="ECO:0007669"/>
    <property type="project" value="InterPro"/>
</dbReference>
<dbReference type="Gene3D" id="3.30.420.10">
    <property type="entry name" value="Ribonuclease H-like superfamily/Ribonuclease H"/>
    <property type="match status" value="1"/>
</dbReference>
<dbReference type="InterPro" id="IPR019787">
    <property type="entry name" value="Znf_PHD-finger"/>
</dbReference>
<comment type="caution">
    <text evidence="8">The sequence shown here is derived from an EMBL/GenBank/DDBJ whole genome shotgun (WGS) entry which is preliminary data.</text>
</comment>
<dbReference type="OrthoDB" id="2016337at2759"/>
<dbReference type="PANTHER" id="PTHR37984">
    <property type="entry name" value="PROTEIN CBG26694"/>
    <property type="match status" value="1"/>
</dbReference>
<keyword evidence="9" id="KW-1185">Reference proteome</keyword>
<evidence type="ECO:0000259" key="7">
    <source>
        <dbReference type="PROSITE" id="PS50994"/>
    </source>
</evidence>
<feature type="domain" description="Integrase catalytic" evidence="7">
    <location>
        <begin position="351"/>
        <end position="443"/>
    </location>
</feature>
<dbReference type="Pfam" id="PF00628">
    <property type="entry name" value="PHD"/>
    <property type="match status" value="1"/>
</dbReference>
<dbReference type="InterPro" id="IPR011011">
    <property type="entry name" value="Znf_FYVE_PHD"/>
</dbReference>
<keyword evidence="3" id="KW-0862">Zinc</keyword>
<evidence type="ECO:0000256" key="2">
    <source>
        <dbReference type="ARBA" id="ARBA00022771"/>
    </source>
</evidence>
<dbReference type="InterPro" id="IPR019786">
    <property type="entry name" value="Zinc_finger_PHD-type_CS"/>
</dbReference>
<dbReference type="PANTHER" id="PTHR37984:SF15">
    <property type="entry name" value="INTEGRASE CATALYTIC DOMAIN-CONTAINING PROTEIN"/>
    <property type="match status" value="1"/>
</dbReference>
<dbReference type="InterPro" id="IPR050951">
    <property type="entry name" value="Retrovirus_Pol_polyprotein"/>
</dbReference>
<dbReference type="AlphaFoldDB" id="A0A2J8ACJ8"/>
<evidence type="ECO:0000313" key="8">
    <source>
        <dbReference type="EMBL" id="PNH10241.1"/>
    </source>
</evidence>
<dbReference type="InterPro" id="IPR036397">
    <property type="entry name" value="RNaseH_sf"/>
</dbReference>
<dbReference type="EMBL" id="PGGS01000062">
    <property type="protein sequence ID" value="PNH10241.1"/>
    <property type="molecule type" value="Genomic_DNA"/>
</dbReference>
<proteinExistence type="predicted"/>
<reference evidence="8 9" key="1">
    <citation type="journal article" date="2017" name="Mol. Biol. Evol.">
        <title>The 4-celled Tetrabaena socialis nuclear genome reveals the essential components for genetic control of cell number at the origin of multicellularity in the volvocine lineage.</title>
        <authorList>
            <person name="Featherston J."/>
            <person name="Arakaki Y."/>
            <person name="Hanschen E.R."/>
            <person name="Ferris P.J."/>
            <person name="Michod R.E."/>
            <person name="Olson B.J.S.C."/>
            <person name="Nozaki H."/>
            <person name="Durand P.M."/>
        </authorList>
    </citation>
    <scope>NUCLEOTIDE SEQUENCE [LARGE SCALE GENOMIC DNA]</scope>
    <source>
        <strain evidence="8 9">NIES-571</strain>
    </source>
</reference>
<evidence type="ECO:0000256" key="1">
    <source>
        <dbReference type="ARBA" id="ARBA00022723"/>
    </source>
</evidence>
<evidence type="ECO:0000313" key="9">
    <source>
        <dbReference type="Proteomes" id="UP000236333"/>
    </source>
</evidence>
<keyword evidence="2 4" id="KW-0863">Zinc-finger</keyword>
<accession>A0A2J8ACJ8</accession>
<dbReference type="SUPFAM" id="SSF53098">
    <property type="entry name" value="Ribonuclease H-like"/>
    <property type="match status" value="1"/>
</dbReference>
<protein>
    <submittedName>
        <fullName evidence="8">PHD and RING finger domain-containing protein</fullName>
    </submittedName>
</protein>
<evidence type="ECO:0000256" key="3">
    <source>
        <dbReference type="ARBA" id="ARBA00022833"/>
    </source>
</evidence>
<dbReference type="InterPro" id="IPR013083">
    <property type="entry name" value="Znf_RING/FYVE/PHD"/>
</dbReference>
<dbReference type="GO" id="GO:0015074">
    <property type="term" value="P:DNA integration"/>
    <property type="evidence" value="ECO:0007669"/>
    <property type="project" value="InterPro"/>
</dbReference>
<feature type="domain" description="PHD-type" evidence="6">
    <location>
        <begin position="596"/>
        <end position="644"/>
    </location>
</feature>
<dbReference type="CDD" id="cd15543">
    <property type="entry name" value="PHD_RSF1"/>
    <property type="match status" value="1"/>
</dbReference>
<organism evidence="8 9">
    <name type="scientific">Tetrabaena socialis</name>
    <dbReference type="NCBI Taxonomy" id="47790"/>
    <lineage>
        <taxon>Eukaryota</taxon>
        <taxon>Viridiplantae</taxon>
        <taxon>Chlorophyta</taxon>
        <taxon>core chlorophytes</taxon>
        <taxon>Chlorophyceae</taxon>
        <taxon>CS clade</taxon>
        <taxon>Chlamydomonadales</taxon>
        <taxon>Tetrabaenaceae</taxon>
        <taxon>Tetrabaena</taxon>
    </lineage>
</organism>
<dbReference type="Proteomes" id="UP000236333">
    <property type="component" value="Unassembled WGS sequence"/>
</dbReference>
<evidence type="ECO:0000256" key="5">
    <source>
        <dbReference type="SAM" id="MobiDB-lite"/>
    </source>
</evidence>
<evidence type="ECO:0000256" key="4">
    <source>
        <dbReference type="PROSITE-ProRule" id="PRU00146"/>
    </source>
</evidence>
<dbReference type="PROSITE" id="PS50994">
    <property type="entry name" value="INTEGRASE"/>
    <property type="match status" value="1"/>
</dbReference>
<gene>
    <name evidence="8" type="ORF">TSOC_003070</name>
</gene>
<dbReference type="InterPro" id="IPR001584">
    <property type="entry name" value="Integrase_cat-core"/>
</dbReference>
<dbReference type="InterPro" id="IPR001965">
    <property type="entry name" value="Znf_PHD"/>
</dbReference>
<dbReference type="SMART" id="SM00249">
    <property type="entry name" value="PHD"/>
    <property type="match status" value="1"/>
</dbReference>
<dbReference type="SUPFAM" id="SSF57903">
    <property type="entry name" value="FYVE/PHD zinc finger"/>
    <property type="match status" value="1"/>
</dbReference>
<keyword evidence="1" id="KW-0479">Metal-binding</keyword>
<evidence type="ECO:0000259" key="6">
    <source>
        <dbReference type="PROSITE" id="PS50016"/>
    </source>
</evidence>
<dbReference type="GO" id="GO:0008270">
    <property type="term" value="F:zinc ion binding"/>
    <property type="evidence" value="ECO:0007669"/>
    <property type="project" value="UniProtKB-KW"/>
</dbReference>